<gene>
    <name evidence="1" type="ORF">RDB_LOCUS74768</name>
</gene>
<protein>
    <submittedName>
        <fullName evidence="1">Uncharacterized protein</fullName>
    </submittedName>
</protein>
<evidence type="ECO:0000313" key="1">
    <source>
        <dbReference type="EMBL" id="CAE6471013.1"/>
    </source>
</evidence>
<dbReference type="AlphaFoldDB" id="A0A8H3C0G9"/>
<accession>A0A8H3C0G9</accession>
<comment type="caution">
    <text evidence="1">The sequence shown here is derived from an EMBL/GenBank/DDBJ whole genome shotgun (WGS) entry which is preliminary data.</text>
</comment>
<dbReference type="EMBL" id="CAJMXA010001834">
    <property type="protein sequence ID" value="CAE6471013.1"/>
    <property type="molecule type" value="Genomic_DNA"/>
</dbReference>
<sequence>MAPVGGIFTGFEGYRRRVSLAFLCGRHYAGALQWARGDRERPKDYEDFAKELATLGGSLEECIEPPTPNPVEPSRYFGNFGQIQAQVSGALQAHISWYVGN</sequence>
<name>A0A8H3C0G9_9AGAM</name>
<evidence type="ECO:0000313" key="2">
    <source>
        <dbReference type="Proteomes" id="UP000663853"/>
    </source>
</evidence>
<reference evidence="1" key="1">
    <citation type="submission" date="2021-01" db="EMBL/GenBank/DDBJ databases">
        <authorList>
            <person name="Kaushik A."/>
        </authorList>
    </citation>
    <scope>NUCLEOTIDE SEQUENCE</scope>
    <source>
        <strain evidence="1">AG6-10EEA</strain>
    </source>
</reference>
<dbReference type="Proteomes" id="UP000663853">
    <property type="component" value="Unassembled WGS sequence"/>
</dbReference>
<proteinExistence type="predicted"/>
<organism evidence="1 2">
    <name type="scientific">Rhizoctonia solani</name>
    <dbReference type="NCBI Taxonomy" id="456999"/>
    <lineage>
        <taxon>Eukaryota</taxon>
        <taxon>Fungi</taxon>
        <taxon>Dikarya</taxon>
        <taxon>Basidiomycota</taxon>
        <taxon>Agaricomycotina</taxon>
        <taxon>Agaricomycetes</taxon>
        <taxon>Cantharellales</taxon>
        <taxon>Ceratobasidiaceae</taxon>
        <taxon>Rhizoctonia</taxon>
    </lineage>
</organism>